<dbReference type="PROSITE" id="PS51462">
    <property type="entry name" value="NUDIX"/>
    <property type="match status" value="1"/>
</dbReference>
<organism evidence="12 13">
    <name type="scientific">Clostridium tanneri</name>
    <dbReference type="NCBI Taxonomy" id="3037988"/>
    <lineage>
        <taxon>Bacteria</taxon>
        <taxon>Bacillati</taxon>
        <taxon>Bacillota</taxon>
        <taxon>Clostridia</taxon>
        <taxon>Eubacteriales</taxon>
        <taxon>Clostridiaceae</taxon>
        <taxon>Clostridium</taxon>
    </lineage>
</organism>
<keyword evidence="7" id="KW-0464">Manganese</keyword>
<dbReference type="Gene3D" id="3.90.79.10">
    <property type="entry name" value="Nucleoside Triphosphate Pyrophosphohydrolase"/>
    <property type="match status" value="1"/>
</dbReference>
<dbReference type="GO" id="GO:0004452">
    <property type="term" value="F:isopentenyl-diphosphate delta-isomerase activity"/>
    <property type="evidence" value="ECO:0007669"/>
    <property type="project" value="UniProtKB-EC"/>
</dbReference>
<protein>
    <recommendedName>
        <fullName evidence="3 10">Isopentenyl-diphosphate delta-isomerase</fullName>
        <ecNumber evidence="3 10">5.3.3.2</ecNumber>
    </recommendedName>
</protein>
<accession>A0ABU4JRN3</accession>
<comment type="pathway">
    <text evidence="1">Isoprenoid biosynthesis; dimethylallyl diphosphate biosynthesis; dimethylallyl diphosphate from isopentenyl diphosphate: step 1/1.</text>
</comment>
<comment type="similarity">
    <text evidence="2">Belongs to the IPP isomerase type 1 family.</text>
</comment>
<keyword evidence="6" id="KW-0460">Magnesium</keyword>
<dbReference type="RefSeq" id="WP_261670616.1">
    <property type="nucleotide sequence ID" value="NZ_JARUJP010000005.1"/>
</dbReference>
<feature type="domain" description="Nudix hydrolase" evidence="11">
    <location>
        <begin position="28"/>
        <end position="160"/>
    </location>
</feature>
<dbReference type="InterPro" id="IPR000086">
    <property type="entry name" value="NUDIX_hydrolase_dom"/>
</dbReference>
<keyword evidence="13" id="KW-1185">Reference proteome</keyword>
<dbReference type="InterPro" id="IPR015797">
    <property type="entry name" value="NUDIX_hydrolase-like_dom_sf"/>
</dbReference>
<dbReference type="EC" id="5.3.3.2" evidence="3 10"/>
<evidence type="ECO:0000256" key="6">
    <source>
        <dbReference type="ARBA" id="ARBA00022842"/>
    </source>
</evidence>
<reference evidence="12 13" key="1">
    <citation type="submission" date="2023-04" db="EMBL/GenBank/DDBJ databases">
        <title>Clostridium tannerae sp. nov., isolated from the fecal material of an alpaca.</title>
        <authorList>
            <person name="Miller S."/>
            <person name="Hendry M."/>
            <person name="King J."/>
            <person name="Sankaranarayanan K."/>
            <person name="Lawson P.A."/>
        </authorList>
    </citation>
    <scope>NUCLEOTIDE SEQUENCE [LARGE SCALE GENOMIC DNA]</scope>
    <source>
        <strain evidence="12 13">A1-XYC3</strain>
    </source>
</reference>
<evidence type="ECO:0000313" key="13">
    <source>
        <dbReference type="Proteomes" id="UP001281656"/>
    </source>
</evidence>
<name>A0ABU4JRN3_9CLOT</name>
<dbReference type="Pfam" id="PF00293">
    <property type="entry name" value="NUDIX"/>
    <property type="match status" value="1"/>
</dbReference>
<evidence type="ECO:0000259" key="11">
    <source>
        <dbReference type="PROSITE" id="PS51462"/>
    </source>
</evidence>
<dbReference type="Proteomes" id="UP001281656">
    <property type="component" value="Unassembled WGS sequence"/>
</dbReference>
<comment type="caution">
    <text evidence="12">The sequence shown here is derived from an EMBL/GenBank/DDBJ whole genome shotgun (WGS) entry which is preliminary data.</text>
</comment>
<dbReference type="EMBL" id="JARUJP010000005">
    <property type="protein sequence ID" value="MDW8800778.1"/>
    <property type="molecule type" value="Genomic_DNA"/>
</dbReference>
<evidence type="ECO:0000256" key="5">
    <source>
        <dbReference type="ARBA" id="ARBA00022723"/>
    </source>
</evidence>
<evidence type="ECO:0000256" key="3">
    <source>
        <dbReference type="ARBA" id="ARBA00012057"/>
    </source>
</evidence>
<keyword evidence="4" id="KW-0963">Cytoplasm</keyword>
<evidence type="ECO:0000256" key="1">
    <source>
        <dbReference type="ARBA" id="ARBA00004826"/>
    </source>
</evidence>
<dbReference type="InterPro" id="IPR056375">
    <property type="entry name" value="Idi_bact"/>
</dbReference>
<dbReference type="PANTHER" id="PTHR10885">
    <property type="entry name" value="ISOPENTENYL-DIPHOSPHATE DELTA-ISOMERASE"/>
    <property type="match status" value="1"/>
</dbReference>
<evidence type="ECO:0000256" key="2">
    <source>
        <dbReference type="ARBA" id="ARBA00007579"/>
    </source>
</evidence>
<sequence>MEEYIIAVDENDKELGPIEKMEAHEKGVLHRAFSIFIFNSKDQLLLQKRYSGKYHSGGLWTNTCCSHPRYKEKLEEAIYRRLKEEMGFTCELTKLFSFCYKVNFENSLTENEYDHVFIGTYDGEIVPNENEVEDYKWIDIDEVKRDIKNNGHLYTFWFKSVLDKVIESYYLSKE</sequence>
<dbReference type="PIRSF" id="PIRSF018427">
    <property type="entry name" value="Isopntndiph_ism"/>
    <property type="match status" value="1"/>
</dbReference>
<dbReference type="HAMAP" id="MF_00202">
    <property type="entry name" value="Idi"/>
    <property type="match status" value="1"/>
</dbReference>
<evidence type="ECO:0000256" key="10">
    <source>
        <dbReference type="NCBIfam" id="TIGR02150"/>
    </source>
</evidence>
<evidence type="ECO:0000256" key="8">
    <source>
        <dbReference type="ARBA" id="ARBA00023229"/>
    </source>
</evidence>
<dbReference type="NCBIfam" id="NF002995">
    <property type="entry name" value="PRK03759.1"/>
    <property type="match status" value="1"/>
</dbReference>
<evidence type="ECO:0000256" key="7">
    <source>
        <dbReference type="ARBA" id="ARBA00023211"/>
    </source>
</evidence>
<evidence type="ECO:0000256" key="9">
    <source>
        <dbReference type="ARBA" id="ARBA00023235"/>
    </source>
</evidence>
<dbReference type="InterPro" id="IPR011876">
    <property type="entry name" value="IsopentenylPP_isomerase_typ1"/>
</dbReference>
<evidence type="ECO:0000256" key="4">
    <source>
        <dbReference type="ARBA" id="ARBA00022490"/>
    </source>
</evidence>
<dbReference type="CDD" id="cd02885">
    <property type="entry name" value="NUDIX_IPP_Isomerase"/>
    <property type="match status" value="1"/>
</dbReference>
<evidence type="ECO:0000313" key="12">
    <source>
        <dbReference type="EMBL" id="MDW8800778.1"/>
    </source>
</evidence>
<dbReference type="SUPFAM" id="SSF55811">
    <property type="entry name" value="Nudix"/>
    <property type="match status" value="1"/>
</dbReference>
<keyword evidence="5" id="KW-0479">Metal-binding</keyword>
<keyword evidence="8" id="KW-0414">Isoprene biosynthesis</keyword>
<proteinExistence type="inferred from homology"/>
<dbReference type="PANTHER" id="PTHR10885:SF0">
    <property type="entry name" value="ISOPENTENYL-DIPHOSPHATE DELTA-ISOMERASE"/>
    <property type="match status" value="1"/>
</dbReference>
<dbReference type="NCBIfam" id="TIGR02150">
    <property type="entry name" value="IPP_isom_1"/>
    <property type="match status" value="1"/>
</dbReference>
<gene>
    <name evidence="12" type="primary">idi</name>
    <name evidence="12" type="ORF">P8V03_06385</name>
</gene>
<keyword evidence="9 12" id="KW-0413">Isomerase</keyword>